<organism evidence="2 3">
    <name type="scientific">Portunus trituberculatus</name>
    <name type="common">Swimming crab</name>
    <name type="synonym">Neptunus trituberculatus</name>
    <dbReference type="NCBI Taxonomy" id="210409"/>
    <lineage>
        <taxon>Eukaryota</taxon>
        <taxon>Metazoa</taxon>
        <taxon>Ecdysozoa</taxon>
        <taxon>Arthropoda</taxon>
        <taxon>Crustacea</taxon>
        <taxon>Multicrustacea</taxon>
        <taxon>Malacostraca</taxon>
        <taxon>Eumalacostraca</taxon>
        <taxon>Eucarida</taxon>
        <taxon>Decapoda</taxon>
        <taxon>Pleocyemata</taxon>
        <taxon>Brachyura</taxon>
        <taxon>Eubrachyura</taxon>
        <taxon>Portunoidea</taxon>
        <taxon>Portunidae</taxon>
        <taxon>Portuninae</taxon>
        <taxon>Portunus</taxon>
    </lineage>
</organism>
<dbReference type="Proteomes" id="UP000324222">
    <property type="component" value="Unassembled WGS sequence"/>
</dbReference>
<feature type="chain" id="PRO_5022745151" evidence="1">
    <location>
        <begin position="26"/>
        <end position="85"/>
    </location>
</feature>
<proteinExistence type="predicted"/>
<evidence type="ECO:0000313" key="2">
    <source>
        <dbReference type="EMBL" id="MPC24593.1"/>
    </source>
</evidence>
<comment type="caution">
    <text evidence="2">The sequence shown here is derived from an EMBL/GenBank/DDBJ whole genome shotgun (WGS) entry which is preliminary data.</text>
</comment>
<evidence type="ECO:0000256" key="1">
    <source>
        <dbReference type="SAM" id="SignalP"/>
    </source>
</evidence>
<keyword evidence="1" id="KW-0732">Signal</keyword>
<gene>
    <name evidence="2" type="ORF">E2C01_017679</name>
</gene>
<sequence>MSKVCTMKHLLALVIVSFSLSPAGSGCAAGGGGRKLSVRIHSSSTSCSNNGRSGLLREEDIQEIHATLTEALSSMSPEAAGEIQK</sequence>
<protein>
    <submittedName>
        <fullName evidence="2">Uncharacterized protein</fullName>
    </submittedName>
</protein>
<evidence type="ECO:0000313" key="3">
    <source>
        <dbReference type="Proteomes" id="UP000324222"/>
    </source>
</evidence>
<feature type="signal peptide" evidence="1">
    <location>
        <begin position="1"/>
        <end position="25"/>
    </location>
</feature>
<name>A0A5B7DUE3_PORTR</name>
<reference evidence="2 3" key="1">
    <citation type="submission" date="2019-05" db="EMBL/GenBank/DDBJ databases">
        <title>Another draft genome of Portunus trituberculatus and its Hox gene families provides insights of decapod evolution.</title>
        <authorList>
            <person name="Jeong J.-H."/>
            <person name="Song I."/>
            <person name="Kim S."/>
            <person name="Choi T."/>
            <person name="Kim D."/>
            <person name="Ryu S."/>
            <person name="Kim W."/>
        </authorList>
    </citation>
    <scope>NUCLEOTIDE SEQUENCE [LARGE SCALE GENOMIC DNA]</scope>
    <source>
        <tissue evidence="2">Muscle</tissue>
    </source>
</reference>
<keyword evidence="3" id="KW-1185">Reference proteome</keyword>
<dbReference type="EMBL" id="VSRR010001348">
    <property type="protein sequence ID" value="MPC24593.1"/>
    <property type="molecule type" value="Genomic_DNA"/>
</dbReference>
<dbReference type="AlphaFoldDB" id="A0A5B7DUE3"/>
<accession>A0A5B7DUE3</accession>
<dbReference type="PROSITE" id="PS51257">
    <property type="entry name" value="PROKAR_LIPOPROTEIN"/>
    <property type="match status" value="1"/>
</dbReference>